<dbReference type="AlphaFoldDB" id="A0A2U9CA65"/>
<reference evidence="2 3" key="1">
    <citation type="submission" date="2017-12" db="EMBL/GenBank/DDBJ databases">
        <title>Integrating genomic resources of turbot (Scophthalmus maximus) in depth evaluation of genetic and physical mapping variation across individuals.</title>
        <authorList>
            <person name="Martinez P."/>
        </authorList>
    </citation>
    <scope>NUCLEOTIDE SEQUENCE [LARGE SCALE GENOMIC DNA]</scope>
</reference>
<dbReference type="EMBL" id="CP026256">
    <property type="protein sequence ID" value="AWP13434.1"/>
    <property type="molecule type" value="Genomic_DNA"/>
</dbReference>
<dbReference type="Proteomes" id="UP000246464">
    <property type="component" value="Chromosome 14"/>
</dbReference>
<evidence type="ECO:0000313" key="2">
    <source>
        <dbReference type="EMBL" id="AWP13434.1"/>
    </source>
</evidence>
<gene>
    <name evidence="2" type="ORF">SMAX5B_018437</name>
</gene>
<evidence type="ECO:0000256" key="1">
    <source>
        <dbReference type="SAM" id="MobiDB-lite"/>
    </source>
</evidence>
<sequence length="104" mass="11400">MHDDADDEGFKASSASSGSGRIWPRRALRPQRCNGARCKAEAATTQRGSRHRQREKPEDGIVDERDDRKDGKGGEMQVCRGISDEDGGENMGEGGTVVITKRRV</sequence>
<feature type="compositionally biased region" description="Basic and acidic residues" evidence="1">
    <location>
        <begin position="55"/>
        <end position="73"/>
    </location>
</feature>
<keyword evidence="3" id="KW-1185">Reference proteome</keyword>
<feature type="region of interest" description="Disordered" evidence="1">
    <location>
        <begin position="1"/>
        <end position="104"/>
    </location>
</feature>
<proteinExistence type="predicted"/>
<evidence type="ECO:0000313" key="3">
    <source>
        <dbReference type="Proteomes" id="UP000246464"/>
    </source>
</evidence>
<name>A0A2U9CA65_SCOMX</name>
<organism evidence="2 3">
    <name type="scientific">Scophthalmus maximus</name>
    <name type="common">Turbot</name>
    <name type="synonym">Psetta maxima</name>
    <dbReference type="NCBI Taxonomy" id="52904"/>
    <lineage>
        <taxon>Eukaryota</taxon>
        <taxon>Metazoa</taxon>
        <taxon>Chordata</taxon>
        <taxon>Craniata</taxon>
        <taxon>Vertebrata</taxon>
        <taxon>Euteleostomi</taxon>
        <taxon>Actinopterygii</taxon>
        <taxon>Neopterygii</taxon>
        <taxon>Teleostei</taxon>
        <taxon>Neoteleostei</taxon>
        <taxon>Acanthomorphata</taxon>
        <taxon>Carangaria</taxon>
        <taxon>Pleuronectiformes</taxon>
        <taxon>Pleuronectoidei</taxon>
        <taxon>Scophthalmidae</taxon>
        <taxon>Scophthalmus</taxon>
    </lineage>
</organism>
<protein>
    <submittedName>
        <fullName evidence="2">Uncharacterized protein</fullName>
    </submittedName>
</protein>
<accession>A0A2U9CA65</accession>